<keyword evidence="4" id="KW-0804">Transcription</keyword>
<name>A0ABU0CN42_9BACI</name>
<keyword evidence="2" id="KW-0805">Transcription regulation</keyword>
<sequence>MELRQLKYFIEVAKREHVTHAADALHVAQSAVSRQISNLEDELGVQLFIREGRNVKLTPVGKLFLEHIEIALREIDKAVQEVKEFLDPESGVIRIGFPNSLAANTLPKVISAFRDKHPKIRFQLRQGILSTLIKAVVKGEIDLAFVAPVPTDHELVNGHIFFTEEMMAILPANHPLTDQDALRLDQLRKEPFVMFRAGFTLREIVVNACQQAGFKPHVAFEGEDIDTIKGLVAAGLGVALLPEVTLMDNIPREAVKMRIAEPQVTRTVGVITPKKREPAPSEKIFFEFLQSFYENLYRFRF</sequence>
<evidence type="ECO:0000313" key="7">
    <source>
        <dbReference type="Proteomes" id="UP001232445"/>
    </source>
</evidence>
<dbReference type="EMBL" id="JAUSUQ010000001">
    <property type="protein sequence ID" value="MDQ0337503.1"/>
    <property type="molecule type" value="Genomic_DNA"/>
</dbReference>
<dbReference type="SUPFAM" id="SSF53850">
    <property type="entry name" value="Periplasmic binding protein-like II"/>
    <property type="match status" value="1"/>
</dbReference>
<dbReference type="RefSeq" id="WP_307334678.1">
    <property type="nucleotide sequence ID" value="NZ_JAUSUQ010000001.1"/>
</dbReference>
<dbReference type="InterPro" id="IPR005119">
    <property type="entry name" value="LysR_subst-bd"/>
</dbReference>
<evidence type="ECO:0000259" key="5">
    <source>
        <dbReference type="PROSITE" id="PS50931"/>
    </source>
</evidence>
<evidence type="ECO:0000256" key="2">
    <source>
        <dbReference type="ARBA" id="ARBA00023015"/>
    </source>
</evidence>
<organism evidence="6 7">
    <name type="scientific">Caldalkalibacillus uzonensis</name>
    <dbReference type="NCBI Taxonomy" id="353224"/>
    <lineage>
        <taxon>Bacteria</taxon>
        <taxon>Bacillati</taxon>
        <taxon>Bacillota</taxon>
        <taxon>Bacilli</taxon>
        <taxon>Bacillales</taxon>
        <taxon>Bacillaceae</taxon>
        <taxon>Caldalkalibacillus</taxon>
    </lineage>
</organism>
<keyword evidence="3" id="KW-0238">DNA-binding</keyword>
<proteinExistence type="inferred from homology"/>
<feature type="domain" description="HTH lysR-type" evidence="5">
    <location>
        <begin position="1"/>
        <end position="58"/>
    </location>
</feature>
<evidence type="ECO:0000256" key="3">
    <source>
        <dbReference type="ARBA" id="ARBA00023125"/>
    </source>
</evidence>
<dbReference type="CDD" id="cd08434">
    <property type="entry name" value="PBP2_GltC_like"/>
    <property type="match status" value="1"/>
</dbReference>
<dbReference type="InterPro" id="IPR000847">
    <property type="entry name" value="LysR_HTH_N"/>
</dbReference>
<dbReference type="Gene3D" id="3.40.190.290">
    <property type="match status" value="1"/>
</dbReference>
<dbReference type="SUPFAM" id="SSF46785">
    <property type="entry name" value="Winged helix' DNA-binding domain"/>
    <property type="match status" value="1"/>
</dbReference>
<dbReference type="Gene3D" id="1.10.10.10">
    <property type="entry name" value="Winged helix-like DNA-binding domain superfamily/Winged helix DNA-binding domain"/>
    <property type="match status" value="1"/>
</dbReference>
<dbReference type="Proteomes" id="UP001232445">
    <property type="component" value="Unassembled WGS sequence"/>
</dbReference>
<dbReference type="PANTHER" id="PTHR30346:SF28">
    <property type="entry name" value="HTH-TYPE TRANSCRIPTIONAL REGULATOR CYNR"/>
    <property type="match status" value="1"/>
</dbReference>
<gene>
    <name evidence="6" type="ORF">J2S00_000273</name>
</gene>
<comment type="similarity">
    <text evidence="1">Belongs to the LysR transcriptional regulatory family.</text>
</comment>
<dbReference type="PROSITE" id="PS50931">
    <property type="entry name" value="HTH_LYSR"/>
    <property type="match status" value="1"/>
</dbReference>
<keyword evidence="7" id="KW-1185">Reference proteome</keyword>
<accession>A0ABU0CN42</accession>
<dbReference type="Pfam" id="PF03466">
    <property type="entry name" value="LysR_substrate"/>
    <property type="match status" value="1"/>
</dbReference>
<dbReference type="Pfam" id="PF00126">
    <property type="entry name" value="HTH_1"/>
    <property type="match status" value="1"/>
</dbReference>
<dbReference type="PANTHER" id="PTHR30346">
    <property type="entry name" value="TRANSCRIPTIONAL DUAL REGULATOR HCAR-RELATED"/>
    <property type="match status" value="1"/>
</dbReference>
<reference evidence="6 7" key="1">
    <citation type="submission" date="2023-07" db="EMBL/GenBank/DDBJ databases">
        <title>Genomic Encyclopedia of Type Strains, Phase IV (KMG-IV): sequencing the most valuable type-strain genomes for metagenomic binning, comparative biology and taxonomic classification.</title>
        <authorList>
            <person name="Goeker M."/>
        </authorList>
    </citation>
    <scope>NUCLEOTIDE SEQUENCE [LARGE SCALE GENOMIC DNA]</scope>
    <source>
        <strain evidence="6 7">DSM 17740</strain>
    </source>
</reference>
<dbReference type="PRINTS" id="PR00039">
    <property type="entry name" value="HTHLYSR"/>
</dbReference>
<comment type="caution">
    <text evidence="6">The sequence shown here is derived from an EMBL/GenBank/DDBJ whole genome shotgun (WGS) entry which is preliminary data.</text>
</comment>
<protein>
    <submittedName>
        <fullName evidence="6">LysR family transcriptional activator of glutamate synthase operon</fullName>
    </submittedName>
</protein>
<evidence type="ECO:0000256" key="1">
    <source>
        <dbReference type="ARBA" id="ARBA00009437"/>
    </source>
</evidence>
<evidence type="ECO:0000313" key="6">
    <source>
        <dbReference type="EMBL" id="MDQ0337503.1"/>
    </source>
</evidence>
<evidence type="ECO:0000256" key="4">
    <source>
        <dbReference type="ARBA" id="ARBA00023163"/>
    </source>
</evidence>
<dbReference type="InterPro" id="IPR036390">
    <property type="entry name" value="WH_DNA-bd_sf"/>
</dbReference>
<dbReference type="InterPro" id="IPR036388">
    <property type="entry name" value="WH-like_DNA-bd_sf"/>
</dbReference>